<dbReference type="PANTHER" id="PTHR43285">
    <property type="entry name" value="ANTHRANILATE PHOSPHORIBOSYLTRANSFERASE"/>
    <property type="match status" value="1"/>
</dbReference>
<feature type="binding site" evidence="8">
    <location>
        <position position="110"/>
    </location>
    <ligand>
        <name>anthranilate</name>
        <dbReference type="ChEBI" id="CHEBI:16567"/>
        <label>1</label>
    </ligand>
</feature>
<dbReference type="OrthoDB" id="8214at2157"/>
<dbReference type="InterPro" id="IPR000312">
    <property type="entry name" value="Glycosyl_Trfase_fam3"/>
</dbReference>
<evidence type="ECO:0000256" key="2">
    <source>
        <dbReference type="ARBA" id="ARBA00011948"/>
    </source>
</evidence>
<reference evidence="11 12" key="1">
    <citation type="submission" date="2010-06" db="EMBL/GenBank/DDBJ databases">
        <title>Complete sequence chromosome of Methanohalobium evestigatum Z-7303.</title>
        <authorList>
            <consortium name="US DOE Joint Genome Institute"/>
            <person name="Lucas S."/>
            <person name="Copeland A."/>
            <person name="Lapidus A."/>
            <person name="Cheng J.-F."/>
            <person name="Bruce D."/>
            <person name="Goodwin L."/>
            <person name="Pitluck S."/>
            <person name="Saunders E."/>
            <person name="Detter J.C."/>
            <person name="Han C."/>
            <person name="Tapia R."/>
            <person name="Land M."/>
            <person name="Hauser L."/>
            <person name="Kyrpides N."/>
            <person name="Mikhailova N."/>
            <person name="Sieprawska-Lupa M."/>
            <person name="Whitman W.B."/>
            <person name="Anderson I."/>
            <person name="Woyke T."/>
        </authorList>
    </citation>
    <scope>NUCLEOTIDE SEQUENCE [LARGE SCALE GENOMIC DNA]</scope>
    <source>
        <strain evidence="12">ATCC BAA-1072 / DSM 3721 / NBRC 107634 / OCM 161 / Z-7303</strain>
    </source>
</reference>
<dbReference type="PANTHER" id="PTHR43285:SF2">
    <property type="entry name" value="ANTHRANILATE PHOSPHORIBOSYLTRANSFERASE"/>
    <property type="match status" value="1"/>
</dbReference>
<comment type="catalytic activity">
    <reaction evidence="8">
        <text>N-(5-phospho-beta-D-ribosyl)anthranilate + diphosphate = 5-phospho-alpha-D-ribose 1-diphosphate + anthranilate</text>
        <dbReference type="Rhea" id="RHEA:11768"/>
        <dbReference type="ChEBI" id="CHEBI:16567"/>
        <dbReference type="ChEBI" id="CHEBI:18277"/>
        <dbReference type="ChEBI" id="CHEBI:33019"/>
        <dbReference type="ChEBI" id="CHEBI:58017"/>
        <dbReference type="EC" id="2.4.2.18"/>
    </reaction>
</comment>
<dbReference type="SUPFAM" id="SSF52418">
    <property type="entry name" value="Nucleoside phosphorylase/phosphoribosyltransferase catalytic domain"/>
    <property type="match status" value="1"/>
</dbReference>
<evidence type="ECO:0000256" key="7">
    <source>
        <dbReference type="ARBA" id="ARBA00023141"/>
    </source>
</evidence>
<evidence type="ECO:0000256" key="3">
    <source>
        <dbReference type="ARBA" id="ARBA00022605"/>
    </source>
</evidence>
<feature type="binding site" evidence="8">
    <location>
        <begin position="89"/>
        <end position="92"/>
    </location>
    <ligand>
        <name>5-phospho-alpha-D-ribose 1-diphosphate</name>
        <dbReference type="ChEBI" id="CHEBI:58017"/>
    </ligand>
</feature>
<feature type="binding site" evidence="8">
    <location>
        <position position="165"/>
    </location>
    <ligand>
        <name>anthranilate</name>
        <dbReference type="ChEBI" id="CHEBI:16567"/>
        <label>2</label>
    </ligand>
</feature>
<dbReference type="Proteomes" id="UP000000391">
    <property type="component" value="Chromosome"/>
</dbReference>
<dbReference type="InterPro" id="IPR005940">
    <property type="entry name" value="Anthranilate_Pribosyl_Tfrase"/>
</dbReference>
<dbReference type="GO" id="GO:0000162">
    <property type="term" value="P:L-tryptophan biosynthetic process"/>
    <property type="evidence" value="ECO:0007669"/>
    <property type="project" value="UniProtKB-UniRule"/>
</dbReference>
<dbReference type="NCBIfam" id="TIGR01245">
    <property type="entry name" value="trpD"/>
    <property type="match status" value="1"/>
</dbReference>
<evidence type="ECO:0000256" key="6">
    <source>
        <dbReference type="ARBA" id="ARBA00022822"/>
    </source>
</evidence>
<evidence type="ECO:0000256" key="1">
    <source>
        <dbReference type="ARBA" id="ARBA00004907"/>
    </source>
</evidence>
<evidence type="ECO:0000313" key="11">
    <source>
        <dbReference type="EMBL" id="ADI74833.1"/>
    </source>
</evidence>
<keyword evidence="4 8" id="KW-0328">Glycosyltransferase</keyword>
<dbReference type="InterPro" id="IPR036320">
    <property type="entry name" value="Glycosyl_Trfase_fam3_N_dom_sf"/>
</dbReference>
<comment type="caution">
    <text evidence="8">Lacks conserved residue(s) required for the propagation of feature annotation.</text>
</comment>
<dbReference type="GO" id="GO:0004048">
    <property type="term" value="F:anthranilate phosphoribosyltransferase activity"/>
    <property type="evidence" value="ECO:0007669"/>
    <property type="project" value="UniProtKB-UniRule"/>
</dbReference>
<feature type="binding site" evidence="8">
    <location>
        <position position="79"/>
    </location>
    <ligand>
        <name>anthranilate</name>
        <dbReference type="ChEBI" id="CHEBI:16567"/>
        <label>1</label>
    </ligand>
</feature>
<feature type="binding site" evidence="8">
    <location>
        <position position="223"/>
    </location>
    <ligand>
        <name>Mg(2+)</name>
        <dbReference type="ChEBI" id="CHEBI:18420"/>
        <label>2</label>
    </ligand>
</feature>
<comment type="subunit">
    <text evidence="8">Homodimer.</text>
</comment>
<dbReference type="EMBL" id="CP002069">
    <property type="protein sequence ID" value="ADI74833.1"/>
    <property type="molecule type" value="Genomic_DNA"/>
</dbReference>
<feature type="domain" description="Glycosyl transferase family 3 N-terminal" evidence="10">
    <location>
        <begin position="3"/>
        <end position="63"/>
    </location>
</feature>
<organism evidence="11 12">
    <name type="scientific">Methanohalobium evestigatum (strain ATCC BAA-1072 / DSM 3721 / NBRC 107634 / OCM 161 / Z-7303)</name>
    <dbReference type="NCBI Taxonomy" id="644295"/>
    <lineage>
        <taxon>Archaea</taxon>
        <taxon>Methanobacteriati</taxon>
        <taxon>Methanobacteriota</taxon>
        <taxon>Stenosarchaea group</taxon>
        <taxon>Methanomicrobia</taxon>
        <taxon>Methanosarcinales</taxon>
        <taxon>Methanosarcinaceae</taxon>
        <taxon>Methanohalobium</taxon>
    </lineage>
</organism>
<dbReference type="EC" id="2.4.2.18" evidence="2 8"/>
<evidence type="ECO:0000256" key="4">
    <source>
        <dbReference type="ARBA" id="ARBA00022676"/>
    </source>
</evidence>
<feature type="binding site" evidence="8">
    <location>
        <position position="79"/>
    </location>
    <ligand>
        <name>5-phospho-alpha-D-ribose 1-diphosphate</name>
        <dbReference type="ChEBI" id="CHEBI:58017"/>
    </ligand>
</feature>
<keyword evidence="3 8" id="KW-0028">Amino-acid biosynthesis</keyword>
<feature type="binding site" evidence="8">
    <location>
        <position position="119"/>
    </location>
    <ligand>
        <name>5-phospho-alpha-D-ribose 1-diphosphate</name>
        <dbReference type="ChEBI" id="CHEBI:58017"/>
    </ligand>
</feature>
<dbReference type="GO" id="GO:0005829">
    <property type="term" value="C:cytosol"/>
    <property type="evidence" value="ECO:0007669"/>
    <property type="project" value="TreeGrafter"/>
</dbReference>
<keyword evidence="8" id="KW-0479">Metal-binding</keyword>
<keyword evidence="12" id="KW-1185">Reference proteome</keyword>
<dbReference type="STRING" id="644295.Metev_2004"/>
<dbReference type="Gene3D" id="3.40.1030.10">
    <property type="entry name" value="Nucleoside phosphorylase/phosphoribosyltransferase catalytic domain"/>
    <property type="match status" value="1"/>
</dbReference>
<feature type="binding site" evidence="8">
    <location>
        <begin position="82"/>
        <end position="83"/>
    </location>
    <ligand>
        <name>5-phospho-alpha-D-ribose 1-diphosphate</name>
        <dbReference type="ChEBI" id="CHEBI:58017"/>
    </ligand>
</feature>
<comment type="cofactor">
    <cofactor evidence="8">
        <name>Mg(2+)</name>
        <dbReference type="ChEBI" id="CHEBI:18420"/>
    </cofactor>
    <text evidence="8">Binds 2 magnesium ions per monomer.</text>
</comment>
<comment type="similarity">
    <text evidence="8">Belongs to the anthranilate phosphoribosyltransferase family.</text>
</comment>
<dbReference type="InterPro" id="IPR017459">
    <property type="entry name" value="Glycosyl_Trfase_fam3_N_dom"/>
</dbReference>
<evidence type="ECO:0000256" key="8">
    <source>
        <dbReference type="HAMAP-Rule" id="MF_00211"/>
    </source>
</evidence>
<protein>
    <recommendedName>
        <fullName evidence="2 8">Anthranilate phosphoribosyltransferase</fullName>
        <ecNumber evidence="2 8">2.4.2.18</ecNumber>
    </recommendedName>
</protein>
<name>D7EBJ1_METEZ</name>
<accession>D7EBJ1</accession>
<dbReference type="SUPFAM" id="SSF47648">
    <property type="entry name" value="Nucleoside phosphorylase/phosphoribosyltransferase N-terminal domain"/>
    <property type="match status" value="1"/>
</dbReference>
<evidence type="ECO:0000259" key="10">
    <source>
        <dbReference type="Pfam" id="PF02885"/>
    </source>
</evidence>
<feature type="binding site" evidence="8">
    <location>
        <position position="91"/>
    </location>
    <ligand>
        <name>Mg(2+)</name>
        <dbReference type="ChEBI" id="CHEBI:18420"/>
        <label>1</label>
    </ligand>
</feature>
<gene>
    <name evidence="8" type="primary">trpD</name>
    <name evidence="11" type="ordered locus">Metev_2004</name>
</gene>
<comment type="function">
    <text evidence="8">Catalyzes the transfer of the phosphoribosyl group of 5-phosphorylribose-1-pyrophosphate (PRPP) to anthranilate to yield N-(5'-phosphoribosyl)-anthranilate (PRA).</text>
</comment>
<feature type="binding site" evidence="8">
    <location>
        <begin position="107"/>
        <end position="115"/>
    </location>
    <ligand>
        <name>5-phospho-alpha-D-ribose 1-diphosphate</name>
        <dbReference type="ChEBI" id="CHEBI:58017"/>
    </ligand>
</feature>
<keyword evidence="7 8" id="KW-0057">Aromatic amino acid biosynthesis</keyword>
<dbReference type="AlphaFoldDB" id="D7EBJ1"/>
<dbReference type="GO" id="GO:0000287">
    <property type="term" value="F:magnesium ion binding"/>
    <property type="evidence" value="ECO:0007669"/>
    <property type="project" value="UniProtKB-UniRule"/>
</dbReference>
<dbReference type="GeneID" id="9347664"/>
<dbReference type="UniPathway" id="UPA00035">
    <property type="reaction ID" value="UER00041"/>
</dbReference>
<comment type="pathway">
    <text evidence="1 8">Amino-acid biosynthesis; L-tryptophan biosynthesis; L-tryptophan from chorismate: step 2/5.</text>
</comment>
<dbReference type="Pfam" id="PF02885">
    <property type="entry name" value="Glycos_trans_3N"/>
    <property type="match status" value="1"/>
</dbReference>
<dbReference type="KEGG" id="mev:Metev_2004"/>
<feature type="binding site" evidence="8">
    <location>
        <position position="224"/>
    </location>
    <ligand>
        <name>Mg(2+)</name>
        <dbReference type="ChEBI" id="CHEBI:18420"/>
        <label>1</label>
    </ligand>
</feature>
<dbReference type="RefSeq" id="WP_013195398.1">
    <property type="nucleotide sequence ID" value="NC_014253.1"/>
</dbReference>
<keyword evidence="8" id="KW-0460">Magnesium</keyword>
<feature type="binding site" evidence="8">
    <location>
        <position position="224"/>
    </location>
    <ligand>
        <name>Mg(2+)</name>
        <dbReference type="ChEBI" id="CHEBI:18420"/>
        <label>2</label>
    </ligand>
</feature>
<sequence>MESYIQKLTEGKNLTIEESENAVIDIFNESTEAQIGALLTALKIKGETIDELAGFARGMKKAANLIYPKVSGTLVDTCGTGGDRHNTINISTASSIIASASGVTVAKHGNHSVTSLSGSADVLSELGIMTDQTPDEVCNCIENVGFGFMLAPVFHPSMKKVAPIRKSLGMQTIFNILGPLTNPAGANSQIIGVYDKKLCKPMALTLKKLGIKHALVVHGEGMDEISNIAETYVAELKDGMIHTYTLTPEDFGFKRAGPHEIVGGTPGENAQDILYILNGEKGPKRDIVVLNTAAALYVGGVAGSINEGVSIVEETIDSGKALKKLDEFRSFQKANSGSTNETCNTYQNLRYEIH</sequence>
<dbReference type="HAMAP" id="MF_00211">
    <property type="entry name" value="TrpD"/>
    <property type="match status" value="1"/>
</dbReference>
<keyword evidence="6 8" id="KW-0822">Tryptophan biosynthesis</keyword>
<dbReference type="InterPro" id="IPR035902">
    <property type="entry name" value="Nuc_phospho_transferase"/>
</dbReference>
<dbReference type="Gene3D" id="1.20.970.10">
    <property type="entry name" value="Transferase, Pyrimidine Nucleoside Phosphorylase, Chain C"/>
    <property type="match status" value="1"/>
</dbReference>
<proteinExistence type="inferred from homology"/>
<feature type="binding site" evidence="8">
    <location>
        <position position="87"/>
    </location>
    <ligand>
        <name>5-phospho-alpha-D-ribose 1-diphosphate</name>
        <dbReference type="ChEBI" id="CHEBI:58017"/>
    </ligand>
</feature>
<keyword evidence="5 8" id="KW-0808">Transferase</keyword>
<evidence type="ECO:0000259" key="9">
    <source>
        <dbReference type="Pfam" id="PF00591"/>
    </source>
</evidence>
<dbReference type="HOGENOM" id="CLU_034315_2_1_2"/>
<dbReference type="Pfam" id="PF00591">
    <property type="entry name" value="Glycos_transf_3"/>
    <property type="match status" value="1"/>
</dbReference>
<dbReference type="FunFam" id="3.40.1030.10:FF:000002">
    <property type="entry name" value="Anthranilate phosphoribosyltransferase"/>
    <property type="match status" value="1"/>
</dbReference>
<evidence type="ECO:0000313" key="12">
    <source>
        <dbReference type="Proteomes" id="UP000000391"/>
    </source>
</evidence>
<feature type="domain" description="Glycosyl transferase family 3" evidence="9">
    <location>
        <begin position="73"/>
        <end position="322"/>
    </location>
</feature>
<evidence type="ECO:0000256" key="5">
    <source>
        <dbReference type="ARBA" id="ARBA00022679"/>
    </source>
</evidence>